<proteinExistence type="predicted"/>
<feature type="non-terminal residue" evidence="2">
    <location>
        <position position="1"/>
    </location>
</feature>
<evidence type="ECO:0000256" key="1">
    <source>
        <dbReference type="SAM" id="MobiDB-lite"/>
    </source>
</evidence>
<evidence type="ECO:0000313" key="3">
    <source>
        <dbReference type="Proteomes" id="UP000037035"/>
    </source>
</evidence>
<dbReference type="OrthoDB" id="2998386at2759"/>
<sequence>LLQLAVSLFVDWFNPRGNKISGKVESTGILALSCLNLPPTVRNKISHMCIFGITPGPHSPNPQTFNNLLSPLVDELIQLDTGILIPTHQYPSGRFVQVKLLCLYGDILATKKVAGYASHSATKFCSFCHKEHSNIPNLKLSKRREKEETISSATKSKEAESSATQDNILRETGVRWHVVLGVMHNWLEGILQGHFRYRWKFGCVPPNQAQKKRRNDSRANSGPTKQARITIEPATMEIDDKDLSSESDDDDDEDILLNGGSGGGFFLEDDVERFRTRMKQVVLPPGVPHLPLNLGEAKHGKLSASQWHALFV</sequence>
<feature type="compositionally biased region" description="Basic and acidic residues" evidence="1">
    <location>
        <begin position="144"/>
        <end position="160"/>
    </location>
</feature>
<feature type="non-terminal residue" evidence="2">
    <location>
        <position position="312"/>
    </location>
</feature>
<reference evidence="2 3" key="1">
    <citation type="submission" date="2015-08" db="EMBL/GenBank/DDBJ databases">
        <title>Next Generation Sequencing and Analysis of the Genome of Puccinia sorghi L Schw, the Causal Agent of Maize Common Rust.</title>
        <authorList>
            <person name="Rochi L."/>
            <person name="Burguener G."/>
            <person name="Darino M."/>
            <person name="Turjanski A."/>
            <person name="Kreff E."/>
            <person name="Dieguez M.J."/>
            <person name="Sacco F."/>
        </authorList>
    </citation>
    <scope>NUCLEOTIDE SEQUENCE [LARGE SCALE GENOMIC DNA]</scope>
    <source>
        <strain evidence="2 3">RO10H11247</strain>
    </source>
</reference>
<protein>
    <submittedName>
        <fullName evidence="2">Uncharacterized protein</fullName>
    </submittedName>
</protein>
<feature type="region of interest" description="Disordered" evidence="1">
    <location>
        <begin position="138"/>
        <end position="164"/>
    </location>
</feature>
<name>A0A0L6U926_9BASI</name>
<dbReference type="AlphaFoldDB" id="A0A0L6U926"/>
<feature type="region of interest" description="Disordered" evidence="1">
    <location>
        <begin position="239"/>
        <end position="261"/>
    </location>
</feature>
<gene>
    <name evidence="2" type="ORF">VP01_8538g1</name>
</gene>
<dbReference type="EMBL" id="LAVV01014091">
    <property type="protein sequence ID" value="KNZ45053.1"/>
    <property type="molecule type" value="Genomic_DNA"/>
</dbReference>
<comment type="caution">
    <text evidence="2">The sequence shown here is derived from an EMBL/GenBank/DDBJ whole genome shotgun (WGS) entry which is preliminary data.</text>
</comment>
<evidence type="ECO:0000313" key="2">
    <source>
        <dbReference type="EMBL" id="KNZ45053.1"/>
    </source>
</evidence>
<organism evidence="2 3">
    <name type="scientific">Puccinia sorghi</name>
    <dbReference type="NCBI Taxonomy" id="27349"/>
    <lineage>
        <taxon>Eukaryota</taxon>
        <taxon>Fungi</taxon>
        <taxon>Dikarya</taxon>
        <taxon>Basidiomycota</taxon>
        <taxon>Pucciniomycotina</taxon>
        <taxon>Pucciniomycetes</taxon>
        <taxon>Pucciniales</taxon>
        <taxon>Pucciniaceae</taxon>
        <taxon>Puccinia</taxon>
    </lineage>
</organism>
<feature type="compositionally biased region" description="Acidic residues" evidence="1">
    <location>
        <begin position="239"/>
        <end position="255"/>
    </location>
</feature>
<keyword evidence="3" id="KW-1185">Reference proteome</keyword>
<dbReference type="VEuPathDB" id="FungiDB:VP01_8538g1"/>
<dbReference type="STRING" id="27349.A0A0L6U926"/>
<accession>A0A0L6U926</accession>
<dbReference type="Proteomes" id="UP000037035">
    <property type="component" value="Unassembled WGS sequence"/>
</dbReference>